<reference evidence="1" key="1">
    <citation type="journal article" date="2020" name="Stud. Mycol.">
        <title>101 Dothideomycetes genomes: a test case for predicting lifestyles and emergence of pathogens.</title>
        <authorList>
            <person name="Haridas S."/>
            <person name="Albert R."/>
            <person name="Binder M."/>
            <person name="Bloem J."/>
            <person name="Labutti K."/>
            <person name="Salamov A."/>
            <person name="Andreopoulos B."/>
            <person name="Baker S."/>
            <person name="Barry K."/>
            <person name="Bills G."/>
            <person name="Bluhm B."/>
            <person name="Cannon C."/>
            <person name="Castanera R."/>
            <person name="Culley D."/>
            <person name="Daum C."/>
            <person name="Ezra D."/>
            <person name="Gonzalez J."/>
            <person name="Henrissat B."/>
            <person name="Kuo A."/>
            <person name="Liang C."/>
            <person name="Lipzen A."/>
            <person name="Lutzoni F."/>
            <person name="Magnuson J."/>
            <person name="Mondo S."/>
            <person name="Nolan M."/>
            <person name="Ohm R."/>
            <person name="Pangilinan J."/>
            <person name="Park H.-J."/>
            <person name="Ramirez L."/>
            <person name="Alfaro M."/>
            <person name="Sun H."/>
            <person name="Tritt A."/>
            <person name="Yoshinaga Y."/>
            <person name="Zwiers L.-H."/>
            <person name="Turgeon B."/>
            <person name="Goodwin S."/>
            <person name="Spatafora J."/>
            <person name="Crous P."/>
            <person name="Grigoriev I."/>
        </authorList>
    </citation>
    <scope>NUCLEOTIDE SEQUENCE</scope>
    <source>
        <strain evidence="1">CBS 675.92</strain>
    </source>
</reference>
<proteinExistence type="predicted"/>
<dbReference type="OrthoDB" id="3798967at2759"/>
<protein>
    <submittedName>
        <fullName evidence="1">Uncharacterized protein</fullName>
    </submittedName>
</protein>
<sequence>MIIAASPYATATSMLKHARALGNSTAQRHAAAFLSAWRSRGSPFPIAGQLTALPASNINALLATQVVSRGSTSSASAIDNAFCSAYQLVKHYERRLAAVHIKYH</sequence>
<organism evidence="1 2">
    <name type="scientific">Byssothecium circinans</name>
    <dbReference type="NCBI Taxonomy" id="147558"/>
    <lineage>
        <taxon>Eukaryota</taxon>
        <taxon>Fungi</taxon>
        <taxon>Dikarya</taxon>
        <taxon>Ascomycota</taxon>
        <taxon>Pezizomycotina</taxon>
        <taxon>Dothideomycetes</taxon>
        <taxon>Pleosporomycetidae</taxon>
        <taxon>Pleosporales</taxon>
        <taxon>Massarineae</taxon>
        <taxon>Massarinaceae</taxon>
        <taxon>Byssothecium</taxon>
    </lineage>
</organism>
<accession>A0A6A5U164</accession>
<keyword evidence="2" id="KW-1185">Reference proteome</keyword>
<name>A0A6A5U164_9PLEO</name>
<gene>
    <name evidence="1" type="ORF">CC80DRAFT_410553</name>
</gene>
<dbReference type="Proteomes" id="UP000800035">
    <property type="component" value="Unassembled WGS sequence"/>
</dbReference>
<evidence type="ECO:0000313" key="1">
    <source>
        <dbReference type="EMBL" id="KAF1957689.1"/>
    </source>
</evidence>
<dbReference type="AlphaFoldDB" id="A0A6A5U164"/>
<evidence type="ECO:0000313" key="2">
    <source>
        <dbReference type="Proteomes" id="UP000800035"/>
    </source>
</evidence>
<dbReference type="EMBL" id="ML976989">
    <property type="protein sequence ID" value="KAF1957689.1"/>
    <property type="molecule type" value="Genomic_DNA"/>
</dbReference>